<dbReference type="InterPro" id="IPR025662">
    <property type="entry name" value="Sigma_54_int_dom_ATP-bd_1"/>
</dbReference>
<dbReference type="Gene3D" id="3.40.50.300">
    <property type="entry name" value="P-loop containing nucleotide triphosphate hydrolases"/>
    <property type="match status" value="1"/>
</dbReference>
<evidence type="ECO:0000313" key="6">
    <source>
        <dbReference type="Proteomes" id="UP001287356"/>
    </source>
</evidence>
<organism evidence="5 6">
    <name type="scientific">Lasiosphaeria ovina</name>
    <dbReference type="NCBI Taxonomy" id="92902"/>
    <lineage>
        <taxon>Eukaryota</taxon>
        <taxon>Fungi</taxon>
        <taxon>Dikarya</taxon>
        <taxon>Ascomycota</taxon>
        <taxon>Pezizomycotina</taxon>
        <taxon>Sordariomycetes</taxon>
        <taxon>Sordariomycetidae</taxon>
        <taxon>Sordariales</taxon>
        <taxon>Lasiosphaeriaceae</taxon>
        <taxon>Lasiosphaeria</taxon>
    </lineage>
</organism>
<sequence length="325" mass="36178">MAGLPEAWKLQPQDRLAIFDKEIAPHELQPYLHLHHRDDGKRPVAVLIVGQTGAGKTRLAPDLTKAMVDGNRTPAHFIADTYKTYHPHYAECLEKAPEKASVLAGLDARIWLTMACEYAADQRLDVLAESACRHPDDFCDLAELFHKRDYNVRVAILAVPEALSRLGILVRYYRNLPEAQSRNLPLRLTPKKVHDDSYAGLALAASFIDQNPVADAVIVVRRNNMLAYKNERAATTASGGTRAWQADAGASRSLEIERTRPLSLEEKRTAESDIEELKKLHDPKVDVQIREIEGYLASLAAGSDSGQPLLPPLEPLDAAKKYQKR</sequence>
<reference evidence="5" key="1">
    <citation type="journal article" date="2023" name="Mol. Phylogenet. Evol.">
        <title>Genome-scale phylogeny and comparative genomics of the fungal order Sordariales.</title>
        <authorList>
            <person name="Hensen N."/>
            <person name="Bonometti L."/>
            <person name="Westerberg I."/>
            <person name="Brannstrom I.O."/>
            <person name="Guillou S."/>
            <person name="Cros-Aarteil S."/>
            <person name="Calhoun S."/>
            <person name="Haridas S."/>
            <person name="Kuo A."/>
            <person name="Mondo S."/>
            <person name="Pangilinan J."/>
            <person name="Riley R."/>
            <person name="LaButti K."/>
            <person name="Andreopoulos B."/>
            <person name="Lipzen A."/>
            <person name="Chen C."/>
            <person name="Yan M."/>
            <person name="Daum C."/>
            <person name="Ng V."/>
            <person name="Clum A."/>
            <person name="Steindorff A."/>
            <person name="Ohm R.A."/>
            <person name="Martin F."/>
            <person name="Silar P."/>
            <person name="Natvig D.O."/>
            <person name="Lalanne C."/>
            <person name="Gautier V."/>
            <person name="Ament-Velasquez S.L."/>
            <person name="Kruys A."/>
            <person name="Hutchinson M.I."/>
            <person name="Powell A.J."/>
            <person name="Barry K."/>
            <person name="Miller A.N."/>
            <person name="Grigoriev I.V."/>
            <person name="Debuchy R."/>
            <person name="Gladieux P."/>
            <person name="Hiltunen Thoren M."/>
            <person name="Johannesson H."/>
        </authorList>
    </citation>
    <scope>NUCLEOTIDE SEQUENCE</scope>
    <source>
        <strain evidence="5">CBS 958.72</strain>
    </source>
</reference>
<feature type="region of interest" description="Disordered" evidence="3">
    <location>
        <begin position="301"/>
        <end position="325"/>
    </location>
</feature>
<evidence type="ECO:0000256" key="1">
    <source>
        <dbReference type="ARBA" id="ARBA00022741"/>
    </source>
</evidence>
<evidence type="ECO:0000256" key="3">
    <source>
        <dbReference type="SAM" id="MobiDB-lite"/>
    </source>
</evidence>
<gene>
    <name evidence="5" type="ORF">B0T24DRAFT_647616</name>
</gene>
<keyword evidence="6" id="KW-1185">Reference proteome</keyword>
<accession>A0AAE0TUJ1</accession>
<evidence type="ECO:0000259" key="4">
    <source>
        <dbReference type="Pfam" id="PF06414"/>
    </source>
</evidence>
<dbReference type="GO" id="GO:0016301">
    <property type="term" value="F:kinase activity"/>
    <property type="evidence" value="ECO:0007669"/>
    <property type="project" value="InterPro"/>
</dbReference>
<dbReference type="InterPro" id="IPR027417">
    <property type="entry name" value="P-loop_NTPase"/>
</dbReference>
<evidence type="ECO:0000256" key="2">
    <source>
        <dbReference type="ARBA" id="ARBA00022840"/>
    </source>
</evidence>
<reference evidence="5" key="2">
    <citation type="submission" date="2023-06" db="EMBL/GenBank/DDBJ databases">
        <authorList>
            <consortium name="Lawrence Berkeley National Laboratory"/>
            <person name="Haridas S."/>
            <person name="Hensen N."/>
            <person name="Bonometti L."/>
            <person name="Westerberg I."/>
            <person name="Brannstrom I.O."/>
            <person name="Guillou S."/>
            <person name="Cros-Aarteil S."/>
            <person name="Calhoun S."/>
            <person name="Kuo A."/>
            <person name="Mondo S."/>
            <person name="Pangilinan J."/>
            <person name="Riley R."/>
            <person name="Labutti K."/>
            <person name="Andreopoulos B."/>
            <person name="Lipzen A."/>
            <person name="Chen C."/>
            <person name="Yanf M."/>
            <person name="Daum C."/>
            <person name="Ng V."/>
            <person name="Clum A."/>
            <person name="Steindorff A."/>
            <person name="Ohm R."/>
            <person name="Martin F."/>
            <person name="Silar P."/>
            <person name="Natvig D."/>
            <person name="Lalanne C."/>
            <person name="Gautier V."/>
            <person name="Ament-Velasquez S.L."/>
            <person name="Kruys A."/>
            <person name="Hutchinson M.I."/>
            <person name="Powell A.J."/>
            <person name="Barry K."/>
            <person name="Miller A.N."/>
            <person name="Grigoriev I.V."/>
            <person name="Debuchy R."/>
            <person name="Gladieux P."/>
            <person name="Thoren M.H."/>
            <person name="Johannesson H."/>
        </authorList>
    </citation>
    <scope>NUCLEOTIDE SEQUENCE</scope>
    <source>
        <strain evidence="5">CBS 958.72</strain>
    </source>
</reference>
<protein>
    <submittedName>
        <fullName evidence="5">Zeta toxin-domain-containing protein</fullName>
    </submittedName>
</protein>
<dbReference type="PROSITE" id="PS00675">
    <property type="entry name" value="SIGMA54_INTERACT_1"/>
    <property type="match status" value="1"/>
</dbReference>
<proteinExistence type="predicted"/>
<dbReference type="InterPro" id="IPR010488">
    <property type="entry name" value="Zeta_toxin_domain"/>
</dbReference>
<dbReference type="AlphaFoldDB" id="A0AAE0TUJ1"/>
<keyword evidence="1" id="KW-0547">Nucleotide-binding</keyword>
<dbReference type="EMBL" id="JAULSN010000002">
    <property type="protein sequence ID" value="KAK3380362.1"/>
    <property type="molecule type" value="Genomic_DNA"/>
</dbReference>
<dbReference type="GO" id="GO:0005524">
    <property type="term" value="F:ATP binding"/>
    <property type="evidence" value="ECO:0007669"/>
    <property type="project" value="UniProtKB-KW"/>
</dbReference>
<dbReference type="Proteomes" id="UP001287356">
    <property type="component" value="Unassembled WGS sequence"/>
</dbReference>
<name>A0AAE0TUJ1_9PEZI</name>
<feature type="domain" description="Zeta toxin" evidence="4">
    <location>
        <begin position="39"/>
        <end position="231"/>
    </location>
</feature>
<keyword evidence="2" id="KW-0067">ATP-binding</keyword>
<dbReference type="Pfam" id="PF06414">
    <property type="entry name" value="Zeta_toxin"/>
    <property type="match status" value="1"/>
</dbReference>
<evidence type="ECO:0000313" key="5">
    <source>
        <dbReference type="EMBL" id="KAK3380362.1"/>
    </source>
</evidence>
<dbReference type="SUPFAM" id="SSF52540">
    <property type="entry name" value="P-loop containing nucleoside triphosphate hydrolases"/>
    <property type="match status" value="1"/>
</dbReference>
<comment type="caution">
    <text evidence="5">The sequence shown here is derived from an EMBL/GenBank/DDBJ whole genome shotgun (WGS) entry which is preliminary data.</text>
</comment>